<dbReference type="InterPro" id="IPR042121">
    <property type="entry name" value="MutL_C_regsub"/>
</dbReference>
<dbReference type="Proteomes" id="UP000198775">
    <property type="component" value="Unassembled WGS sequence"/>
</dbReference>
<evidence type="ECO:0000313" key="9">
    <source>
        <dbReference type="Proteomes" id="UP000198775"/>
    </source>
</evidence>
<dbReference type="GO" id="GO:0032300">
    <property type="term" value="C:mismatch repair complex"/>
    <property type="evidence" value="ECO:0007669"/>
    <property type="project" value="InterPro"/>
</dbReference>
<dbReference type="CDD" id="cd00782">
    <property type="entry name" value="MutL_Trans"/>
    <property type="match status" value="1"/>
</dbReference>
<feature type="domain" description="DNA mismatch repair protein S5" evidence="7">
    <location>
        <begin position="213"/>
        <end position="341"/>
    </location>
</feature>
<dbReference type="FunFam" id="3.30.565.10:FF:000003">
    <property type="entry name" value="DNA mismatch repair endonuclease MutL"/>
    <property type="match status" value="1"/>
</dbReference>
<evidence type="ECO:0000259" key="7">
    <source>
        <dbReference type="SMART" id="SM01340"/>
    </source>
</evidence>
<feature type="compositionally biased region" description="Low complexity" evidence="5">
    <location>
        <begin position="392"/>
        <end position="403"/>
    </location>
</feature>
<feature type="region of interest" description="Disordered" evidence="5">
    <location>
        <begin position="347"/>
        <end position="523"/>
    </location>
</feature>
<dbReference type="Pfam" id="PF01119">
    <property type="entry name" value="DNA_mis_repair"/>
    <property type="match status" value="1"/>
</dbReference>
<dbReference type="Gene3D" id="3.30.230.10">
    <property type="match status" value="1"/>
</dbReference>
<dbReference type="GO" id="GO:0006298">
    <property type="term" value="P:mismatch repair"/>
    <property type="evidence" value="ECO:0007669"/>
    <property type="project" value="UniProtKB-UniRule"/>
</dbReference>
<sequence length="724" mass="77522">MSEDGSIRELDGKTVERIAAGEVVERPASVVKELVENSLDADATRVSVAVESGGKDGIRVEDDGIGMSEAEVRKAVEEHTTSKIRDIEDLEAGVTTLGFRGEALHAIGAVSRLTVETRPRGGDRGTRLRVEGGEVTSVEPTGCPEGTTIEVEDLFYNVPARRKYLKQDGTEFAHVNDLVTSYALANPDVAVALEHDGRETFATTGDGNLQSAVLSVYGRDVAKGMVSVDADGAGDGDDFPEGPLDGVSGLVSHPETNRASREYVTTYVNGRYVRSATVRDAVVEAYGNQLAPDRYPFAVLDLSLPADTVDVNVHPRKMEVRFADAEGVAEQVRTAVEDALLREGLLRSSAPRGRSAPEQTEIAPDRSDDAPDERESDEPTDGDDRELEAGDTAEPPETTTRTPIGPGDVRDAGPERASGTDRAAESAADTSAEVDASTVERGETERTRNEGGERATGGTAEEASAESGLAGDVDSGSADGERDEDEPPAPHDRGSGGRFRPGTDQARLGDGEPATGERESFERLPSMRVLGQYRDTYLVAETDDGLVLIDQHAADERVNYERLRERFAEGATSQALADPVELSLTAREAALFEEYEPALRRLGFRAEREAERTVEVRTVPELVAQTAGPELIREVLSAFVTGESAATETVDAVADDLLADLACYPSITGNTSLTEGSVVSLLSALDDCENPWACPHGRPVVIAFDHGEIEDRFERDYPGHSGRE</sequence>
<keyword evidence="3 4" id="KW-0234">DNA repair</keyword>
<organism evidence="8 9">
    <name type="scientific">Halorientalis persicus</name>
    <dbReference type="NCBI Taxonomy" id="1367881"/>
    <lineage>
        <taxon>Archaea</taxon>
        <taxon>Methanobacteriati</taxon>
        <taxon>Methanobacteriota</taxon>
        <taxon>Stenosarchaea group</taxon>
        <taxon>Halobacteria</taxon>
        <taxon>Halobacteriales</taxon>
        <taxon>Haloarculaceae</taxon>
        <taxon>Halorientalis</taxon>
    </lineage>
</organism>
<dbReference type="SMART" id="SM00853">
    <property type="entry name" value="MutL_C"/>
    <property type="match status" value="1"/>
</dbReference>
<name>A0A1H8LBT6_9EURY</name>
<comment type="similarity">
    <text evidence="1 4">Belongs to the DNA mismatch repair MutL/HexB family.</text>
</comment>
<dbReference type="InterPro" id="IPR002099">
    <property type="entry name" value="MutL/Mlh/PMS"/>
</dbReference>
<dbReference type="InterPro" id="IPR020667">
    <property type="entry name" value="DNA_mismatch_repair_MutL"/>
</dbReference>
<dbReference type="SUPFAM" id="SSF118116">
    <property type="entry name" value="DNA mismatch repair protein MutL"/>
    <property type="match status" value="1"/>
</dbReference>
<gene>
    <name evidence="4" type="primary">mutL</name>
    <name evidence="8" type="ORF">SAMN05216388_100783</name>
</gene>
<dbReference type="GO" id="GO:0140664">
    <property type="term" value="F:ATP-dependent DNA damage sensor activity"/>
    <property type="evidence" value="ECO:0007669"/>
    <property type="project" value="InterPro"/>
</dbReference>
<dbReference type="InterPro" id="IPR014721">
    <property type="entry name" value="Ribsml_uS5_D2-typ_fold_subgr"/>
</dbReference>
<dbReference type="GO" id="GO:0005524">
    <property type="term" value="F:ATP binding"/>
    <property type="evidence" value="ECO:0007669"/>
    <property type="project" value="InterPro"/>
</dbReference>
<evidence type="ECO:0000256" key="3">
    <source>
        <dbReference type="ARBA" id="ARBA00023204"/>
    </source>
</evidence>
<dbReference type="HAMAP" id="MF_00149">
    <property type="entry name" value="DNA_mis_repair"/>
    <property type="match status" value="1"/>
</dbReference>
<feature type="compositionally biased region" description="Basic and acidic residues" evidence="5">
    <location>
        <begin position="438"/>
        <end position="453"/>
    </location>
</feature>
<feature type="compositionally biased region" description="Acidic residues" evidence="5">
    <location>
        <begin position="370"/>
        <end position="391"/>
    </location>
</feature>
<dbReference type="SMART" id="SM01340">
    <property type="entry name" value="DNA_mis_repair"/>
    <property type="match status" value="1"/>
</dbReference>
<dbReference type="InterPro" id="IPR014790">
    <property type="entry name" value="MutL_C"/>
</dbReference>
<dbReference type="PROSITE" id="PS00058">
    <property type="entry name" value="DNA_MISMATCH_REPAIR_1"/>
    <property type="match status" value="1"/>
</dbReference>
<feature type="compositionally biased region" description="Low complexity" evidence="5">
    <location>
        <begin position="456"/>
        <end position="468"/>
    </location>
</feature>
<dbReference type="GO" id="GO:0030983">
    <property type="term" value="F:mismatched DNA binding"/>
    <property type="evidence" value="ECO:0007669"/>
    <property type="project" value="InterPro"/>
</dbReference>
<feature type="domain" description="MutL C-terminal dimerisation" evidence="6">
    <location>
        <begin position="529"/>
        <end position="673"/>
    </location>
</feature>
<dbReference type="InterPro" id="IPR014762">
    <property type="entry name" value="DNA_mismatch_repair_CS"/>
</dbReference>
<dbReference type="Pfam" id="PF13589">
    <property type="entry name" value="HATPase_c_3"/>
    <property type="match status" value="1"/>
</dbReference>
<dbReference type="NCBIfam" id="TIGR00585">
    <property type="entry name" value="mutl"/>
    <property type="match status" value="1"/>
</dbReference>
<dbReference type="SUPFAM" id="SSF55874">
    <property type="entry name" value="ATPase domain of HSP90 chaperone/DNA topoisomerase II/histidine kinase"/>
    <property type="match status" value="1"/>
</dbReference>
<dbReference type="AlphaFoldDB" id="A0A1H8LBT6"/>
<protein>
    <recommendedName>
        <fullName evidence="4">DNA mismatch repair protein MutL</fullName>
    </recommendedName>
</protein>
<evidence type="ECO:0000256" key="1">
    <source>
        <dbReference type="ARBA" id="ARBA00006082"/>
    </source>
</evidence>
<dbReference type="InterPro" id="IPR037198">
    <property type="entry name" value="MutL_C_sf"/>
</dbReference>
<dbReference type="EMBL" id="FOCX01000007">
    <property type="protein sequence ID" value="SEO02553.1"/>
    <property type="molecule type" value="Genomic_DNA"/>
</dbReference>
<dbReference type="PANTHER" id="PTHR10073:SF12">
    <property type="entry name" value="DNA MISMATCH REPAIR PROTEIN MLH1"/>
    <property type="match status" value="1"/>
</dbReference>
<comment type="function">
    <text evidence="4">This protein is involved in the repair of mismatches in DNA. It is required for dam-dependent methyl-directed DNA mismatch repair. May act as a 'molecular matchmaker', a protein that promotes the formation of a stable complex between two or more DNA-binding proteins in an ATP-dependent manner without itself being part of a final effector complex.</text>
</comment>
<dbReference type="Gene3D" id="3.30.565.10">
    <property type="entry name" value="Histidine kinase-like ATPase, C-terminal domain"/>
    <property type="match status" value="1"/>
</dbReference>
<evidence type="ECO:0000259" key="6">
    <source>
        <dbReference type="SMART" id="SM00853"/>
    </source>
</evidence>
<dbReference type="RefSeq" id="WP_092659443.1">
    <property type="nucleotide sequence ID" value="NZ_FOCX01000007.1"/>
</dbReference>
<dbReference type="SUPFAM" id="SSF54211">
    <property type="entry name" value="Ribosomal protein S5 domain 2-like"/>
    <property type="match status" value="1"/>
</dbReference>
<reference evidence="9" key="1">
    <citation type="submission" date="2016-10" db="EMBL/GenBank/DDBJ databases">
        <authorList>
            <person name="Varghese N."/>
            <person name="Submissions S."/>
        </authorList>
    </citation>
    <scope>NUCLEOTIDE SEQUENCE [LARGE SCALE GENOMIC DNA]</scope>
    <source>
        <strain evidence="9">IBRC-M 10043</strain>
    </source>
</reference>
<evidence type="ECO:0000313" key="8">
    <source>
        <dbReference type="EMBL" id="SEO02553.1"/>
    </source>
</evidence>
<evidence type="ECO:0000256" key="2">
    <source>
        <dbReference type="ARBA" id="ARBA00022763"/>
    </source>
</evidence>
<evidence type="ECO:0000256" key="4">
    <source>
        <dbReference type="HAMAP-Rule" id="MF_00149"/>
    </source>
</evidence>
<dbReference type="InterPro" id="IPR042120">
    <property type="entry name" value="MutL_C_dimsub"/>
</dbReference>
<dbReference type="GO" id="GO:0016887">
    <property type="term" value="F:ATP hydrolysis activity"/>
    <property type="evidence" value="ECO:0007669"/>
    <property type="project" value="InterPro"/>
</dbReference>
<feature type="compositionally biased region" description="Basic and acidic residues" evidence="5">
    <location>
        <begin position="507"/>
        <end position="522"/>
    </location>
</feature>
<accession>A0A1H8LBT6</accession>
<evidence type="ECO:0000256" key="5">
    <source>
        <dbReference type="SAM" id="MobiDB-lite"/>
    </source>
</evidence>
<dbReference type="InterPro" id="IPR038973">
    <property type="entry name" value="MutL/Mlh/Pms-like"/>
</dbReference>
<dbReference type="Gene3D" id="3.30.1370.100">
    <property type="entry name" value="MutL, C-terminal domain, regulatory subdomain"/>
    <property type="match status" value="1"/>
</dbReference>
<dbReference type="Gene3D" id="3.30.1540.20">
    <property type="entry name" value="MutL, C-terminal domain, dimerisation subdomain"/>
    <property type="match status" value="1"/>
</dbReference>
<feature type="compositionally biased region" description="Basic and acidic residues" evidence="5">
    <location>
        <begin position="408"/>
        <end position="424"/>
    </location>
</feature>
<keyword evidence="2 4" id="KW-0227">DNA damage</keyword>
<dbReference type="CDD" id="cd16926">
    <property type="entry name" value="HATPase_MutL-MLH-PMS-like"/>
    <property type="match status" value="1"/>
</dbReference>
<keyword evidence="9" id="KW-1185">Reference proteome</keyword>
<proteinExistence type="inferred from homology"/>
<dbReference type="InterPro" id="IPR036890">
    <property type="entry name" value="HATPase_C_sf"/>
</dbReference>
<dbReference type="OrthoDB" id="146201at2157"/>
<dbReference type="InterPro" id="IPR013507">
    <property type="entry name" value="DNA_mismatch_S5_2-like"/>
</dbReference>
<dbReference type="InterPro" id="IPR020568">
    <property type="entry name" value="Ribosomal_Su5_D2-typ_SF"/>
</dbReference>
<dbReference type="Pfam" id="PF08676">
    <property type="entry name" value="MutL_C"/>
    <property type="match status" value="1"/>
</dbReference>
<dbReference type="PANTHER" id="PTHR10073">
    <property type="entry name" value="DNA MISMATCH REPAIR PROTEIN MLH, PMS, MUTL"/>
    <property type="match status" value="1"/>
</dbReference>